<evidence type="ECO:0000313" key="5">
    <source>
        <dbReference type="Proteomes" id="UP000481153"/>
    </source>
</evidence>
<dbReference type="GO" id="GO:0005096">
    <property type="term" value="F:GTPase activator activity"/>
    <property type="evidence" value="ECO:0007669"/>
    <property type="project" value="TreeGrafter"/>
</dbReference>
<keyword evidence="1" id="KW-0175">Coiled coil</keyword>
<evidence type="ECO:0000259" key="3">
    <source>
        <dbReference type="PROSITE" id="PS50086"/>
    </source>
</evidence>
<dbReference type="SMART" id="SM00164">
    <property type="entry name" value="TBC"/>
    <property type="match status" value="1"/>
</dbReference>
<organism evidence="4 5">
    <name type="scientific">Aphanomyces euteiches</name>
    <dbReference type="NCBI Taxonomy" id="100861"/>
    <lineage>
        <taxon>Eukaryota</taxon>
        <taxon>Sar</taxon>
        <taxon>Stramenopiles</taxon>
        <taxon>Oomycota</taxon>
        <taxon>Saprolegniomycetes</taxon>
        <taxon>Saprolegniales</taxon>
        <taxon>Verrucalvaceae</taxon>
        <taxon>Aphanomyces</taxon>
    </lineage>
</organism>
<protein>
    <recommendedName>
        <fullName evidence="3">Rab-GAP TBC domain-containing protein</fullName>
    </recommendedName>
</protein>
<gene>
    <name evidence="4" type="ORF">Ae201684_006916</name>
</gene>
<dbReference type="Gene3D" id="1.10.8.270">
    <property type="entry name" value="putative rabgap domain of human tbc1 domain family member 14 like domains"/>
    <property type="match status" value="1"/>
</dbReference>
<evidence type="ECO:0000313" key="4">
    <source>
        <dbReference type="EMBL" id="KAF0737112.1"/>
    </source>
</evidence>
<dbReference type="Gene3D" id="1.20.1270.60">
    <property type="entry name" value="Arfaptin homology (AH) domain/BAR domain"/>
    <property type="match status" value="1"/>
</dbReference>
<feature type="region of interest" description="Disordered" evidence="2">
    <location>
        <begin position="300"/>
        <end position="322"/>
    </location>
</feature>
<name>A0A6G0XAF6_9STRA</name>
<sequence>MLNIRQLKHKTLTRIGVAQSFSDPTFEATVASFRRLEEALPQLYQHVLTSIASCHSFCHTLTTTFSHIQGDDVDDKAFLQTMQRILEQADGLEQAMSLTVVAPIQGLMQQCANMHGNFLERDKFVINYDLLKLEFSSAAPTDPLRAIKLEKMERAWHEYQDFVHNLVEEVVKLEEQFKAARREVMQAMQLHVAKFFQACQRRLWSSLDMSPPPESFAEWDIQQEGEKTTSPSNRVLAKQYSTHQDVANRSFRLQANTKELAEATTVASTPMAALPVSPKRGASSPSRQSWLLDLFWGKEDSGSEGKPPPPPSPRRSVASRKNKMSLAPQEWAAVEAVLWELDEQASPTKVAFPVAASISPRLALLTMTDLVSIYSYLDVVSLSRLAQTCKGLQAQLLGSTALWHHVIRLGGVPATIRCSFWVWFQYKRVDTEFDGKDQYDSLLVQAAQLVRLQAAEDENTSTSQEEDEVERQQILAWFNDIDVDVGRTCHKSLFTKDVAEEWDLVQIPENDVAALVEQALLVPSPQHAKEQTKEERLELQATMRRLLRAYVMLNPRIGYCQGMNFIVRLLLDNQADEAAVFWTFVSLCDASQSLFEPGFHALHGLFTKLEVLIQQQMPEVHSHLQHHGVHVSMFAARWFLTLFTSLETFGPTLVVRLLDLFHVDRHRILCGIALVVLEELKELVLDSDFETILAILQYPRAYMPEPDFDKRKELMQHALVVSITRSLLIS</sequence>
<accession>A0A6G0XAF6</accession>
<dbReference type="SUPFAM" id="SSF103657">
    <property type="entry name" value="BAR/IMD domain-like"/>
    <property type="match status" value="1"/>
</dbReference>
<proteinExistence type="predicted"/>
<evidence type="ECO:0000256" key="1">
    <source>
        <dbReference type="SAM" id="Coils"/>
    </source>
</evidence>
<reference evidence="4 5" key="1">
    <citation type="submission" date="2019-07" db="EMBL/GenBank/DDBJ databases">
        <title>Genomics analysis of Aphanomyces spp. identifies a new class of oomycete effector associated with host adaptation.</title>
        <authorList>
            <person name="Gaulin E."/>
        </authorList>
    </citation>
    <scope>NUCLEOTIDE SEQUENCE [LARGE SCALE GENOMIC DNA]</scope>
    <source>
        <strain evidence="4 5">ATCC 201684</strain>
    </source>
</reference>
<feature type="domain" description="Rab-GAP TBC" evidence="3">
    <location>
        <begin position="411"/>
        <end position="665"/>
    </location>
</feature>
<dbReference type="InterPro" id="IPR000195">
    <property type="entry name" value="Rab-GAP-TBC_dom"/>
</dbReference>
<dbReference type="Proteomes" id="UP000481153">
    <property type="component" value="Unassembled WGS sequence"/>
</dbReference>
<dbReference type="PANTHER" id="PTHR47219">
    <property type="entry name" value="RAB GTPASE-ACTIVATING PROTEIN 1-LIKE"/>
    <property type="match status" value="1"/>
</dbReference>
<dbReference type="Gene3D" id="1.10.472.80">
    <property type="entry name" value="Ypt/Rab-GAP domain of gyp1p, domain 3"/>
    <property type="match status" value="1"/>
</dbReference>
<keyword evidence="5" id="KW-1185">Reference proteome</keyword>
<dbReference type="AlphaFoldDB" id="A0A6G0XAF6"/>
<dbReference type="EMBL" id="VJMJ01000085">
    <property type="protein sequence ID" value="KAF0737112.1"/>
    <property type="molecule type" value="Genomic_DNA"/>
</dbReference>
<dbReference type="SUPFAM" id="SSF47923">
    <property type="entry name" value="Ypt/Rab-GAP domain of gyp1p"/>
    <property type="match status" value="2"/>
</dbReference>
<dbReference type="InterPro" id="IPR027267">
    <property type="entry name" value="AH/BAR_dom_sf"/>
</dbReference>
<dbReference type="VEuPathDB" id="FungiDB:AeMF1_004319"/>
<dbReference type="GO" id="GO:0031267">
    <property type="term" value="F:small GTPase binding"/>
    <property type="evidence" value="ECO:0007669"/>
    <property type="project" value="TreeGrafter"/>
</dbReference>
<evidence type="ECO:0000256" key="2">
    <source>
        <dbReference type="SAM" id="MobiDB-lite"/>
    </source>
</evidence>
<comment type="caution">
    <text evidence="4">The sequence shown here is derived from an EMBL/GenBank/DDBJ whole genome shotgun (WGS) entry which is preliminary data.</text>
</comment>
<dbReference type="PANTHER" id="PTHR47219:SF9">
    <property type="entry name" value="GTPASE ACTIVATING PROTEIN AND CENTROSOME-ASSOCIATED, ISOFORM B"/>
    <property type="match status" value="1"/>
</dbReference>
<dbReference type="InterPro" id="IPR035969">
    <property type="entry name" value="Rab-GAP_TBC_sf"/>
</dbReference>
<dbReference type="Pfam" id="PF00566">
    <property type="entry name" value="RabGAP-TBC"/>
    <property type="match status" value="1"/>
</dbReference>
<dbReference type="InterPro" id="IPR050302">
    <property type="entry name" value="Rab_GAP_TBC_domain"/>
</dbReference>
<feature type="coiled-coil region" evidence="1">
    <location>
        <begin position="163"/>
        <end position="190"/>
    </location>
</feature>
<dbReference type="PROSITE" id="PS50086">
    <property type="entry name" value="TBC_RABGAP"/>
    <property type="match status" value="1"/>
</dbReference>